<dbReference type="VEuPathDB" id="TrichDB:TVAG_230250"/>
<dbReference type="KEGG" id="tva:4759247"/>
<dbReference type="EMBL" id="DS113568">
    <property type="protein sequence ID" value="EAY01421.1"/>
    <property type="molecule type" value="Genomic_DNA"/>
</dbReference>
<dbReference type="InParanoid" id="A2F113"/>
<dbReference type="SUPFAM" id="SSF50978">
    <property type="entry name" value="WD40 repeat-like"/>
    <property type="match status" value="1"/>
</dbReference>
<feature type="compositionally biased region" description="Polar residues" evidence="5">
    <location>
        <begin position="343"/>
        <end position="352"/>
    </location>
</feature>
<dbReference type="FunFam" id="2.130.10.10:FF:002023">
    <property type="entry name" value="Uncharacterized protein"/>
    <property type="match status" value="1"/>
</dbReference>
<dbReference type="STRING" id="5722.A2F113"/>
<feature type="domain" description="Katanin p80 subunit C-terminal" evidence="6">
    <location>
        <begin position="378"/>
        <end position="516"/>
    </location>
</feature>
<dbReference type="PROSITE" id="PS50294">
    <property type="entry name" value="WD_REPEATS_REGION"/>
    <property type="match status" value="1"/>
</dbReference>
<dbReference type="Pfam" id="PF00400">
    <property type="entry name" value="WD40"/>
    <property type="match status" value="3"/>
</dbReference>
<proteinExistence type="predicted"/>
<dbReference type="GO" id="GO:0008352">
    <property type="term" value="C:katanin complex"/>
    <property type="evidence" value="ECO:0000318"/>
    <property type="project" value="GO_Central"/>
</dbReference>
<evidence type="ECO:0000313" key="8">
    <source>
        <dbReference type="Proteomes" id="UP000001542"/>
    </source>
</evidence>
<dbReference type="PANTHER" id="PTHR19845">
    <property type="entry name" value="KATANIN P80 SUBUNIT"/>
    <property type="match status" value="1"/>
</dbReference>
<dbReference type="SMR" id="A2F113"/>
<evidence type="ECO:0000256" key="2">
    <source>
        <dbReference type="ARBA" id="ARBA00022490"/>
    </source>
</evidence>
<dbReference type="PANTHER" id="PTHR19845:SF0">
    <property type="entry name" value="KATANIN P80 WD40 REPEAT-CONTAINING SUBUNIT B1"/>
    <property type="match status" value="1"/>
</dbReference>
<dbReference type="Pfam" id="PF13925">
    <property type="entry name" value="Katanin_con80"/>
    <property type="match status" value="1"/>
</dbReference>
<dbReference type="SMART" id="SM00320">
    <property type="entry name" value="WD40"/>
    <property type="match status" value="6"/>
</dbReference>
<reference evidence="7" key="1">
    <citation type="submission" date="2006-10" db="EMBL/GenBank/DDBJ databases">
        <authorList>
            <person name="Amadeo P."/>
            <person name="Zhao Q."/>
            <person name="Wortman J."/>
            <person name="Fraser-Liggett C."/>
            <person name="Carlton J."/>
        </authorList>
    </citation>
    <scope>NUCLEOTIDE SEQUENCE</scope>
    <source>
        <strain evidence="7">G3</strain>
    </source>
</reference>
<keyword evidence="2" id="KW-0963">Cytoplasm</keyword>
<dbReference type="AlphaFoldDB" id="A2F113"/>
<evidence type="ECO:0000256" key="5">
    <source>
        <dbReference type="SAM" id="MobiDB-lite"/>
    </source>
</evidence>
<evidence type="ECO:0000256" key="3">
    <source>
        <dbReference type="ARBA" id="ARBA00023212"/>
    </source>
</evidence>
<evidence type="ECO:0000259" key="6">
    <source>
        <dbReference type="Pfam" id="PF13925"/>
    </source>
</evidence>
<dbReference type="InterPro" id="IPR015943">
    <property type="entry name" value="WD40/YVTN_repeat-like_dom_sf"/>
</dbReference>
<keyword evidence="3" id="KW-0206">Cytoskeleton</keyword>
<feature type="repeat" description="WD" evidence="4">
    <location>
        <begin position="11"/>
        <end position="45"/>
    </location>
</feature>
<dbReference type="Proteomes" id="UP000001542">
    <property type="component" value="Unassembled WGS sequence"/>
</dbReference>
<protein>
    <recommendedName>
        <fullName evidence="6">Katanin p80 subunit C-terminal domain-containing protein</fullName>
    </recommendedName>
</protein>
<dbReference type="OrthoDB" id="538223at2759"/>
<dbReference type="InterPro" id="IPR028021">
    <property type="entry name" value="Katanin_C-terminal"/>
</dbReference>
<dbReference type="eggNOG" id="KOG0267">
    <property type="taxonomic scope" value="Eukaryota"/>
</dbReference>
<dbReference type="RefSeq" id="XP_001330256.1">
    <property type="nucleotide sequence ID" value="XM_001330221.1"/>
</dbReference>
<reference evidence="7" key="2">
    <citation type="journal article" date="2007" name="Science">
        <title>Draft genome sequence of the sexually transmitted pathogen Trichomonas vaginalis.</title>
        <authorList>
            <person name="Carlton J.M."/>
            <person name="Hirt R.P."/>
            <person name="Silva J.C."/>
            <person name="Delcher A.L."/>
            <person name="Schatz M."/>
            <person name="Zhao Q."/>
            <person name="Wortman J.R."/>
            <person name="Bidwell S.L."/>
            <person name="Alsmark U.C.M."/>
            <person name="Besteiro S."/>
            <person name="Sicheritz-Ponten T."/>
            <person name="Noel C.J."/>
            <person name="Dacks J.B."/>
            <person name="Foster P.G."/>
            <person name="Simillion C."/>
            <person name="Van de Peer Y."/>
            <person name="Miranda-Saavedra D."/>
            <person name="Barton G.J."/>
            <person name="Westrop G.D."/>
            <person name="Mueller S."/>
            <person name="Dessi D."/>
            <person name="Fiori P.L."/>
            <person name="Ren Q."/>
            <person name="Paulsen I."/>
            <person name="Zhang H."/>
            <person name="Bastida-Corcuera F.D."/>
            <person name="Simoes-Barbosa A."/>
            <person name="Brown M.T."/>
            <person name="Hayes R.D."/>
            <person name="Mukherjee M."/>
            <person name="Okumura C.Y."/>
            <person name="Schneider R."/>
            <person name="Smith A.J."/>
            <person name="Vanacova S."/>
            <person name="Villalvazo M."/>
            <person name="Haas B.J."/>
            <person name="Pertea M."/>
            <person name="Feldblyum T.V."/>
            <person name="Utterback T.R."/>
            <person name="Shu C.L."/>
            <person name="Osoegawa K."/>
            <person name="de Jong P.J."/>
            <person name="Hrdy I."/>
            <person name="Horvathova L."/>
            <person name="Zubacova Z."/>
            <person name="Dolezal P."/>
            <person name="Malik S.B."/>
            <person name="Logsdon J.M. Jr."/>
            <person name="Henze K."/>
            <person name="Gupta A."/>
            <person name="Wang C.C."/>
            <person name="Dunne R.L."/>
            <person name="Upcroft J.A."/>
            <person name="Upcroft P."/>
            <person name="White O."/>
            <person name="Salzberg S.L."/>
            <person name="Tang P."/>
            <person name="Chiu C.-H."/>
            <person name="Lee Y.-S."/>
            <person name="Embley T.M."/>
            <person name="Coombs G.H."/>
            <person name="Mottram J.C."/>
            <person name="Tachezy J."/>
            <person name="Fraser-Liggett C.M."/>
            <person name="Johnson P.J."/>
        </authorList>
    </citation>
    <scope>NUCLEOTIDE SEQUENCE [LARGE SCALE GENOMIC DNA]</scope>
    <source>
        <strain evidence="7">G3</strain>
    </source>
</reference>
<feature type="repeat" description="WD" evidence="4">
    <location>
        <begin position="181"/>
        <end position="222"/>
    </location>
</feature>
<dbReference type="PROSITE" id="PS50082">
    <property type="entry name" value="WD_REPEATS_2"/>
    <property type="match status" value="3"/>
</dbReference>
<feature type="repeat" description="WD" evidence="4">
    <location>
        <begin position="139"/>
        <end position="180"/>
    </location>
</feature>
<dbReference type="Gene3D" id="2.130.10.10">
    <property type="entry name" value="YVTN repeat-like/Quinoprotein amine dehydrogenase"/>
    <property type="match status" value="2"/>
</dbReference>
<comment type="subcellular location">
    <subcellularLocation>
        <location evidence="1">Cytoplasm</location>
        <location evidence="1">Cytoskeleton</location>
    </subcellularLocation>
</comment>
<keyword evidence="8" id="KW-1185">Reference proteome</keyword>
<dbReference type="VEuPathDB" id="TrichDB:TVAGG3_0324030"/>
<accession>A2F113</accession>
<dbReference type="InterPro" id="IPR036322">
    <property type="entry name" value="WD40_repeat_dom_sf"/>
</dbReference>
<organism evidence="7 8">
    <name type="scientific">Trichomonas vaginalis (strain ATCC PRA-98 / G3)</name>
    <dbReference type="NCBI Taxonomy" id="412133"/>
    <lineage>
        <taxon>Eukaryota</taxon>
        <taxon>Metamonada</taxon>
        <taxon>Parabasalia</taxon>
        <taxon>Trichomonadida</taxon>
        <taxon>Trichomonadidae</taxon>
        <taxon>Trichomonas</taxon>
    </lineage>
</organism>
<dbReference type="GO" id="GO:0007019">
    <property type="term" value="P:microtubule depolymerization"/>
    <property type="evidence" value="ECO:0000318"/>
    <property type="project" value="GO_Central"/>
</dbReference>
<evidence type="ECO:0000313" key="7">
    <source>
        <dbReference type="EMBL" id="EAY01421.1"/>
    </source>
</evidence>
<evidence type="ECO:0000256" key="4">
    <source>
        <dbReference type="PROSITE-ProRule" id="PRU00221"/>
    </source>
</evidence>
<dbReference type="InterPro" id="IPR001680">
    <property type="entry name" value="WD40_rpt"/>
</dbReference>
<name>A2F113_TRIV3</name>
<sequence length="525" mass="58630">MPPKLHQLQSLLAHDGNVKCVSIGEKTGQIYVSGGEDCNVNLWQIGNSNPKVCFGPFQSQITALKLDKEEERLLIGIAQGSILLYDLNDNRCLATWSQNRGEITSLAFSPVNPEIILATDRTGKFNVLSTNSRKPLQIYNHHTGSINTVAISPNGVFAATGGDDHLINVYDLSKGKKVVTLDGNMDAVYSICFHPTLNMIVSAGADRSLHFFDIDSFEELMNDMNPDSAPVDAVRFHSSGSVIITCSSDYLKFVSLQPLKIQDLFTIALETIRDISVSMAGITIASSVGSKLNIHRTKLEFFKPFKNSPVSLTPEIDNISHQVSQTPPRVEIPNQLPIPTRNRVGSESNAQTPHKRSQRQRMSFGENPVFKEFRARRQIFMTKMNDRYSRMTRINEFIGKKGLSRMLEYSAKTGDMGAEILTILRMKPEVIRFYHGVLMMQIVEKIMTAEKDLAIATTETMLQTFGRQVLDELQNKNGERYSHAKKFADSFKCIAPFLKSISISQSGSAQTAADILDEWQILLKF</sequence>
<feature type="region of interest" description="Disordered" evidence="5">
    <location>
        <begin position="323"/>
        <end position="364"/>
    </location>
</feature>
<gene>
    <name evidence="7" type="ORF">TVAG_230250</name>
</gene>
<dbReference type="GO" id="GO:0008017">
    <property type="term" value="F:microtubule binding"/>
    <property type="evidence" value="ECO:0007669"/>
    <property type="project" value="InterPro"/>
</dbReference>
<evidence type="ECO:0000256" key="1">
    <source>
        <dbReference type="ARBA" id="ARBA00004245"/>
    </source>
</evidence>
<keyword evidence="4" id="KW-0853">WD repeat</keyword>